<comment type="caution">
    <text evidence="3">The sequence shown here is derived from an EMBL/GenBank/DDBJ whole genome shotgun (WGS) entry which is preliminary data.</text>
</comment>
<protein>
    <recommendedName>
        <fullName evidence="2">HNH nuclease domain-containing protein</fullName>
    </recommendedName>
</protein>
<organism evidence="3 4">
    <name type="scientific">Volvox reticuliferus</name>
    <dbReference type="NCBI Taxonomy" id="1737510"/>
    <lineage>
        <taxon>Eukaryota</taxon>
        <taxon>Viridiplantae</taxon>
        <taxon>Chlorophyta</taxon>
        <taxon>core chlorophytes</taxon>
        <taxon>Chlorophyceae</taxon>
        <taxon>CS clade</taxon>
        <taxon>Chlamydomonadales</taxon>
        <taxon>Volvocaceae</taxon>
        <taxon>Volvox</taxon>
    </lineage>
</organism>
<sequence length="376" mass="40079">MTTESWDLRAFIFGCDDLDDDEKKLCYDALNREGFSAANKRRAFLALNEADLRNLGVPRLSTRKVLLLAITASAAGLSVESTTGSGTVRQEVEAVLAEATNRLESSVKAAVESSVKAAEEANRKFLRKVIKVVCGMAFTPRSISSRSGTYRRDAFQYYTGSPNPSTVVCAVSGVCLPASEVIAGHIYQLRWPEMELRLDCNAPSNILIMQKNIEKAFDNFEFTILPVHQKVLLLRTSLLDKVAFEYTLGAGVTAAGASTSSGHAGAGVKKVVTWRDLNNKELTVPGINRPSDVALGAHARFAFNFAIRYGWCTKSDLPALGYGDSLILQQFLADLRSSSGGAGAGGDPGEPSLGGTTGSDVGGSSQVPNLEGAGET</sequence>
<keyword evidence="4" id="KW-1185">Reference proteome</keyword>
<evidence type="ECO:0000313" key="3">
    <source>
        <dbReference type="EMBL" id="GIL75073.1"/>
    </source>
</evidence>
<reference evidence="3" key="1">
    <citation type="journal article" date="2021" name="Proc. Natl. Acad. Sci. U.S.A.">
        <title>Three genomes in the algal genus Volvox reveal the fate of a haploid sex-determining region after a transition to homothallism.</title>
        <authorList>
            <person name="Yamamoto K."/>
            <person name="Hamaji T."/>
            <person name="Kawai-Toyooka H."/>
            <person name="Matsuzaki R."/>
            <person name="Takahashi F."/>
            <person name="Nishimura Y."/>
            <person name="Kawachi M."/>
            <person name="Noguchi H."/>
            <person name="Minakuchi Y."/>
            <person name="Umen J.G."/>
            <person name="Toyoda A."/>
            <person name="Nozaki H."/>
        </authorList>
    </citation>
    <scope>NUCLEOTIDE SEQUENCE</scope>
    <source>
        <strain evidence="3">NIES-3786</strain>
    </source>
</reference>
<dbReference type="AlphaFoldDB" id="A0A8J4CAU9"/>
<feature type="domain" description="HNH nuclease" evidence="2">
    <location>
        <begin position="169"/>
        <end position="224"/>
    </location>
</feature>
<accession>A0A8J4CAU9</accession>
<dbReference type="Pfam" id="PF13391">
    <property type="entry name" value="HNH_2"/>
    <property type="match status" value="1"/>
</dbReference>
<dbReference type="OrthoDB" id="536365at2759"/>
<name>A0A8J4CAU9_9CHLO</name>
<dbReference type="InterPro" id="IPR003615">
    <property type="entry name" value="HNH_nuc"/>
</dbReference>
<gene>
    <name evidence="3" type="ORF">Vretifemale_4905</name>
</gene>
<dbReference type="EMBL" id="BNCP01000007">
    <property type="protein sequence ID" value="GIL75073.1"/>
    <property type="molecule type" value="Genomic_DNA"/>
</dbReference>
<dbReference type="Proteomes" id="UP000747110">
    <property type="component" value="Unassembled WGS sequence"/>
</dbReference>
<evidence type="ECO:0000256" key="1">
    <source>
        <dbReference type="SAM" id="MobiDB-lite"/>
    </source>
</evidence>
<evidence type="ECO:0000259" key="2">
    <source>
        <dbReference type="Pfam" id="PF13391"/>
    </source>
</evidence>
<proteinExistence type="predicted"/>
<evidence type="ECO:0000313" key="4">
    <source>
        <dbReference type="Proteomes" id="UP000747110"/>
    </source>
</evidence>
<feature type="region of interest" description="Disordered" evidence="1">
    <location>
        <begin position="339"/>
        <end position="376"/>
    </location>
</feature>